<evidence type="ECO:0000256" key="1">
    <source>
        <dbReference type="SAM" id="MobiDB-lite"/>
    </source>
</evidence>
<feature type="compositionally biased region" description="Low complexity" evidence="1">
    <location>
        <begin position="134"/>
        <end position="149"/>
    </location>
</feature>
<feature type="region of interest" description="Disordered" evidence="1">
    <location>
        <begin position="123"/>
        <end position="149"/>
    </location>
</feature>
<organism evidence="4 5">
    <name type="scientific">Sporichthya brevicatena</name>
    <dbReference type="NCBI Taxonomy" id="171442"/>
    <lineage>
        <taxon>Bacteria</taxon>
        <taxon>Bacillati</taxon>
        <taxon>Actinomycetota</taxon>
        <taxon>Actinomycetes</taxon>
        <taxon>Sporichthyales</taxon>
        <taxon>Sporichthyaceae</taxon>
        <taxon>Sporichthya</taxon>
    </lineage>
</organism>
<evidence type="ECO:0008006" key="6">
    <source>
        <dbReference type="Google" id="ProtNLM"/>
    </source>
</evidence>
<reference evidence="4 5" key="1">
    <citation type="journal article" date="2019" name="Int. J. Syst. Evol. Microbiol.">
        <title>The Global Catalogue of Microorganisms (GCM) 10K type strain sequencing project: providing services to taxonomists for standard genome sequencing and annotation.</title>
        <authorList>
            <consortium name="The Broad Institute Genomics Platform"/>
            <consortium name="The Broad Institute Genome Sequencing Center for Infectious Disease"/>
            <person name="Wu L."/>
            <person name="Ma J."/>
        </authorList>
    </citation>
    <scope>NUCLEOTIDE SEQUENCE [LARGE SCALE GENOMIC DNA]</scope>
    <source>
        <strain evidence="4 5">JCM 10671</strain>
    </source>
</reference>
<keyword evidence="5" id="KW-1185">Reference proteome</keyword>
<comment type="caution">
    <text evidence="4">The sequence shown here is derived from an EMBL/GenBank/DDBJ whole genome shotgun (WGS) entry which is preliminary data.</text>
</comment>
<keyword evidence="3" id="KW-0732">Signal</keyword>
<evidence type="ECO:0000313" key="4">
    <source>
        <dbReference type="EMBL" id="GAA0630744.1"/>
    </source>
</evidence>
<dbReference type="EMBL" id="BAAAHE010000038">
    <property type="protein sequence ID" value="GAA0630744.1"/>
    <property type="molecule type" value="Genomic_DNA"/>
</dbReference>
<name>A0ABN1H8B3_9ACTN</name>
<keyword evidence="2" id="KW-1133">Transmembrane helix</keyword>
<feature type="chain" id="PRO_5047041365" description="Gram-positive cocci surface proteins LPxTG domain-containing protein" evidence="3">
    <location>
        <begin position="31"/>
        <end position="225"/>
    </location>
</feature>
<evidence type="ECO:0000256" key="3">
    <source>
        <dbReference type="SAM" id="SignalP"/>
    </source>
</evidence>
<accession>A0ABN1H8B3</accession>
<evidence type="ECO:0000313" key="5">
    <source>
        <dbReference type="Proteomes" id="UP001500957"/>
    </source>
</evidence>
<keyword evidence="2" id="KW-0812">Transmembrane</keyword>
<dbReference type="Proteomes" id="UP001500957">
    <property type="component" value="Unassembled WGS sequence"/>
</dbReference>
<keyword evidence="2" id="KW-0472">Membrane</keyword>
<evidence type="ECO:0000256" key="2">
    <source>
        <dbReference type="SAM" id="Phobius"/>
    </source>
</evidence>
<feature type="signal peptide" evidence="3">
    <location>
        <begin position="1"/>
        <end position="30"/>
    </location>
</feature>
<feature type="transmembrane region" description="Helical" evidence="2">
    <location>
        <begin position="199"/>
        <end position="217"/>
    </location>
</feature>
<sequence length="225" mass="22356">MKVRWNARSAGGAVATAAAVVVLGANPALADASTTDGEAPTVAHRQVGMQVGSTPVAVIAEFAVPAWLVPIAPERLVSLNDPAGRPVLRLDATRVHARTQTQTSAVRDQLGVVDRVARPTASSLGAGVDSVRGTPAAARPSSARPAAVPAAAATPSRTRGMQLPLQVDTSATALGGNYAWVPIQGVVGSAGGSTGLPELAGFGLLALGAAAAGVMVVRRRATAAG</sequence>
<protein>
    <recommendedName>
        <fullName evidence="6">Gram-positive cocci surface proteins LPxTG domain-containing protein</fullName>
    </recommendedName>
</protein>
<proteinExistence type="predicted"/>
<gene>
    <name evidence="4" type="ORF">GCM10009547_38220</name>
</gene>